<organism evidence="2 4">
    <name type="scientific">Streptomyces antibioticus</name>
    <dbReference type="NCBI Taxonomy" id="1890"/>
    <lineage>
        <taxon>Bacteria</taxon>
        <taxon>Bacillati</taxon>
        <taxon>Actinomycetota</taxon>
        <taxon>Actinomycetes</taxon>
        <taxon>Kitasatosporales</taxon>
        <taxon>Streptomycetaceae</taxon>
        <taxon>Streptomyces</taxon>
    </lineage>
</organism>
<dbReference type="EMBL" id="CP050692">
    <property type="protein sequence ID" value="QIT44218.1"/>
    <property type="molecule type" value="Genomic_DNA"/>
</dbReference>
<evidence type="ECO:0000313" key="4">
    <source>
        <dbReference type="Proteomes" id="UP000502504"/>
    </source>
</evidence>
<dbReference type="RefSeq" id="WP_078633293.1">
    <property type="nucleotide sequence ID" value="NZ_CM007717.1"/>
</dbReference>
<dbReference type="Proteomes" id="UP000190306">
    <property type="component" value="Chromosome"/>
</dbReference>
<keyword evidence="3" id="KW-1185">Reference proteome</keyword>
<evidence type="ECO:0000313" key="1">
    <source>
        <dbReference type="EMBL" id="OOQ53059.1"/>
    </source>
</evidence>
<name>A0AAE6Y773_STRAT</name>
<proteinExistence type="predicted"/>
<dbReference type="AlphaFoldDB" id="A0AAE6Y773"/>
<accession>A0AAE6Y773</accession>
<dbReference type="EMBL" id="LHQL01000007">
    <property type="protein sequence ID" value="OOQ53059.1"/>
    <property type="molecule type" value="Genomic_DNA"/>
</dbReference>
<sequence length="155" mass="16925">MAVEHNLRSNFVFAPPPDDPTAWQASTESFGHALTRDFPEAFLEINASALRDVPVVVMDFEIQVEPDVFVAGTAAMPAPDYAHVSIVDVTAHTAALFARWLRDSYVPSPGSVRFLSSFVMENGDETPWSLPAAGDATEIETVLLSHLDTAVPERR</sequence>
<reference evidence="1 3" key="1">
    <citation type="submission" date="2015-07" db="EMBL/GenBank/DDBJ databases">
        <title>Draft Genome Sequence of Streptomyces antibioticus, IMRU 3720 reveals insights in the evolution of actinomycin biosynthetic gene clusters in Streptomyces.</title>
        <authorList>
            <person name="Crnovcic I."/>
            <person name="Ruckert C."/>
            <person name="Kalinowksi J."/>
            <person name="Keller U."/>
        </authorList>
    </citation>
    <scope>NUCLEOTIDE SEQUENCE [LARGE SCALE GENOMIC DNA]</scope>
    <source>
        <strain evidence="1 3">DSM 41481</strain>
    </source>
</reference>
<evidence type="ECO:0000313" key="3">
    <source>
        <dbReference type="Proteomes" id="UP000190306"/>
    </source>
</evidence>
<dbReference type="Proteomes" id="UP000502504">
    <property type="component" value="Chromosome"/>
</dbReference>
<reference evidence="2 4" key="2">
    <citation type="submission" date="2020-03" db="EMBL/GenBank/DDBJ databases">
        <title>Is there a link between lipid content and antibiotic production in Streptomyces?</title>
        <authorList>
            <person name="David M."/>
            <person name="Lejeune C."/>
            <person name="Abreu S."/>
            <person name="Thibessard A."/>
            <person name="Leblond P."/>
            <person name="Chaminade P."/>
            <person name="Virolle M.-J."/>
        </authorList>
    </citation>
    <scope>NUCLEOTIDE SEQUENCE [LARGE SCALE GENOMIC DNA]</scope>
    <source>
        <strain evidence="2 4">DSM 41481</strain>
    </source>
</reference>
<protein>
    <submittedName>
        <fullName evidence="2">Uncharacterized protein</fullName>
    </submittedName>
</protein>
<gene>
    <name evidence="1" type="ORF">AFM16_11965</name>
    <name evidence="2" type="ORF">HCX60_12130</name>
</gene>
<evidence type="ECO:0000313" key="2">
    <source>
        <dbReference type="EMBL" id="QIT44218.1"/>
    </source>
</evidence>